<dbReference type="InterPro" id="IPR046346">
    <property type="entry name" value="Aminoacid_DH-like_N_sf"/>
</dbReference>
<dbReference type="AlphaFoldDB" id="A0A0G4I4R2"/>
<protein>
    <recommendedName>
        <fullName evidence="4">Glutamate/phenylalanine/leucine/valine/L-tryptophan dehydrogenase C-terminal domain-containing protein</fullName>
    </recommendedName>
</protein>
<dbReference type="InterPro" id="IPR056365">
    <property type="entry name" value="NAD-GDH_2nd"/>
</dbReference>
<keyword evidence="3" id="KW-0520">NAD</keyword>
<gene>
    <name evidence="5" type="ORF">Cvel_10984</name>
</gene>
<evidence type="ECO:0000313" key="5">
    <source>
        <dbReference type="EMBL" id="CEM51967.1"/>
    </source>
</evidence>
<dbReference type="Gene3D" id="3.40.50.720">
    <property type="entry name" value="NAD(P)-binding Rossmann-like Domain"/>
    <property type="match status" value="1"/>
</dbReference>
<dbReference type="SUPFAM" id="SSF53223">
    <property type="entry name" value="Aminoacid dehydrogenase-like, N-terminal domain"/>
    <property type="match status" value="1"/>
</dbReference>
<proteinExistence type="inferred from homology"/>
<dbReference type="Pfam" id="PF23147">
    <property type="entry name" value="GDH2_N"/>
    <property type="match status" value="1"/>
</dbReference>
<reference evidence="5" key="1">
    <citation type="submission" date="2014-11" db="EMBL/GenBank/DDBJ databases">
        <authorList>
            <person name="Otto D Thomas"/>
            <person name="Naeem Raeece"/>
        </authorList>
    </citation>
    <scope>NUCLEOTIDE SEQUENCE</scope>
</reference>
<dbReference type="EMBL" id="CDMZ01005104">
    <property type="protein sequence ID" value="CEM51967.1"/>
    <property type="molecule type" value="Genomic_DNA"/>
</dbReference>
<evidence type="ECO:0000259" key="4">
    <source>
        <dbReference type="SMART" id="SM00839"/>
    </source>
</evidence>
<dbReference type="InterPro" id="IPR055480">
    <property type="entry name" value="NAD-GDH_N"/>
</dbReference>
<dbReference type="Pfam" id="PF23152">
    <property type="entry name" value="GDH_2nd"/>
    <property type="match status" value="1"/>
</dbReference>
<dbReference type="InterPro" id="IPR006096">
    <property type="entry name" value="Glu/Leu/Phe/Val/Trp_DH_C"/>
</dbReference>
<dbReference type="GO" id="GO:0006538">
    <property type="term" value="P:L-glutamate catabolic process"/>
    <property type="evidence" value="ECO:0007669"/>
    <property type="project" value="TreeGrafter"/>
</dbReference>
<keyword evidence="2" id="KW-0560">Oxidoreductase</keyword>
<dbReference type="PhylomeDB" id="A0A0G4I4R2"/>
<dbReference type="GO" id="GO:0004352">
    <property type="term" value="F:glutamate dehydrogenase (NAD+) activity"/>
    <property type="evidence" value="ECO:0007669"/>
    <property type="project" value="TreeGrafter"/>
</dbReference>
<dbReference type="SUPFAM" id="SSF51735">
    <property type="entry name" value="NAD(P)-binding Rossmann-fold domains"/>
    <property type="match status" value="1"/>
</dbReference>
<dbReference type="PANTHER" id="PTHR11606:SF24">
    <property type="entry name" value="NAD-SPECIFIC GLUTAMATE DEHYDROGENASE"/>
    <property type="match status" value="1"/>
</dbReference>
<dbReference type="VEuPathDB" id="CryptoDB:Cvel_10984"/>
<evidence type="ECO:0000256" key="2">
    <source>
        <dbReference type="ARBA" id="ARBA00023002"/>
    </source>
</evidence>
<organism evidence="5">
    <name type="scientific">Chromera velia CCMP2878</name>
    <dbReference type="NCBI Taxonomy" id="1169474"/>
    <lineage>
        <taxon>Eukaryota</taxon>
        <taxon>Sar</taxon>
        <taxon>Alveolata</taxon>
        <taxon>Colpodellida</taxon>
        <taxon>Chromeraceae</taxon>
        <taxon>Chromera</taxon>
    </lineage>
</organism>
<dbReference type="InterPro" id="IPR036291">
    <property type="entry name" value="NAD(P)-bd_dom_sf"/>
</dbReference>
<dbReference type="Pfam" id="PF00208">
    <property type="entry name" value="ELFV_dehydrog"/>
    <property type="match status" value="1"/>
</dbReference>
<sequence>MIPLAQAAGSQLLRVGSRVAPRSLACLVVPLRRLSVSSFLCSDGNAKPVRIDRAVGHFGDSQTLSQITPDPRPMHERYQSQFEKVKRILKETDLFSKAVIDEETHEYYSNLGLNEYYFQTSSPQMIATNLQCVIAAKLLNVASKNDLFPVIRSETADEVFWMCQSSLLHRKQSQNYVVERELEKEYLGISGDGLPWRMQCYRSTGCIFDEGKGRSERLRTYFLQKPEWPVDPSEVSPYETSYEKVADVYFEANKRGTATERIYTKLNAQVCSDLTGLQLFTHIEPRGGGFRLDLAFRRSPFSREFFSTVGDTISMWGFFSQRKYVEPLANGVTMTTFFLEELPADDEPHEFADVRQIEMTKRVERLVKAIQMQFLLPRSDYTEMAQMRLLSVHEAAFAWAASKFAFQFAGTVGPAFAHVSEVLKGSAEISNTELYSIRTRLKQPPFGEDSIAASCRKHPEVVRALYKEFQRLLHPAIAGRQPTLPKWDERSEAGLAIEALEDLEAAAIFKHFRTFLKSIRKTNFWKNDKLSLSFRLDPSFLHKVDYPDTPHGIFFMAGNKFIGFHTRFQDIARGGIRVVQSLSEQAYQTNRERAFAECYNLARTQHSKNKDIPEGGSKGVILLDCTPDRSLADRYTPAVFKKYIDGMLDLLLVTKGGDPTESRIVDRLGQTEVVFCGPDEHTGTGGLMDWACEHAGRRGAWFWKAFTTGKLPENGGIPHDSYGMTTSSVEQMLKGVLQKKGIPEHEATKVMTGGPDGDLGSNSLLMSEVKTIAMVDGHGVLFDPAGLCTEELRRLAHLRFKGEHVNSQMYEAKLSDKGFKVGTSDRDVILPDGSVERSGRAFRDRFHLHPLASADFLNPNGGRPESITALNVDQLFKDSGEPKFKYIVEGGNLFITQDARRTLERRGVPVFKDASANKGGVTSSSMEVLAALALTDEEFDLHMRVSDPQCPPDFYQRYVKEVIRRIRLNAQCEFEVLWGEGERTGVPRCDLTDKLSDLVIKLDAEIQAAPSLWGDEKLRAVTLDYAIPDTLTPGLISQDTLMQRVPDSYLRSIFSSVLASQFYYREGIEASPFAFFSFVQDVKDGWLKEHLKEMEAAGVDLDGPSIVRGSG</sequence>
<evidence type="ECO:0000256" key="1">
    <source>
        <dbReference type="ARBA" id="ARBA00006382"/>
    </source>
</evidence>
<dbReference type="GO" id="GO:0005739">
    <property type="term" value="C:mitochondrion"/>
    <property type="evidence" value="ECO:0007669"/>
    <property type="project" value="TreeGrafter"/>
</dbReference>
<feature type="domain" description="Glutamate/phenylalanine/leucine/valine/L-tryptophan dehydrogenase C-terminal" evidence="4">
    <location>
        <begin position="716"/>
        <end position="985"/>
    </location>
</feature>
<evidence type="ECO:0000256" key="3">
    <source>
        <dbReference type="ARBA" id="ARBA00023027"/>
    </source>
</evidence>
<comment type="similarity">
    <text evidence="1">Belongs to the Glu/Leu/Phe/Val dehydrogenases family.</text>
</comment>
<accession>A0A0G4I4R2</accession>
<name>A0A0G4I4R2_9ALVE</name>
<dbReference type="PANTHER" id="PTHR11606">
    <property type="entry name" value="GLUTAMATE DEHYDROGENASE"/>
    <property type="match status" value="1"/>
</dbReference>
<dbReference type="SMART" id="SM00839">
    <property type="entry name" value="ELFV_dehydrog"/>
    <property type="match status" value="1"/>
</dbReference>